<evidence type="ECO:0000259" key="10">
    <source>
        <dbReference type="PROSITE" id="PS50157"/>
    </source>
</evidence>
<dbReference type="EMBL" id="JAPWTK010000015">
    <property type="protein sequence ID" value="KAJ8958907.1"/>
    <property type="molecule type" value="Genomic_DNA"/>
</dbReference>
<feature type="domain" description="C2H2-type" evidence="10">
    <location>
        <begin position="265"/>
        <end position="292"/>
    </location>
</feature>
<feature type="region of interest" description="Disordered" evidence="9">
    <location>
        <begin position="25"/>
        <end position="53"/>
    </location>
</feature>
<evidence type="ECO:0000256" key="2">
    <source>
        <dbReference type="ARBA" id="ARBA00022723"/>
    </source>
</evidence>
<evidence type="ECO:0000256" key="9">
    <source>
        <dbReference type="SAM" id="MobiDB-lite"/>
    </source>
</evidence>
<evidence type="ECO:0000256" key="5">
    <source>
        <dbReference type="ARBA" id="ARBA00023015"/>
    </source>
</evidence>
<evidence type="ECO:0000256" key="8">
    <source>
        <dbReference type="PROSITE-ProRule" id="PRU00042"/>
    </source>
</evidence>
<dbReference type="GO" id="GO:0005634">
    <property type="term" value="C:nucleus"/>
    <property type="evidence" value="ECO:0007669"/>
    <property type="project" value="UniProtKB-SubCell"/>
</dbReference>
<feature type="domain" description="C2H2-type" evidence="10">
    <location>
        <begin position="165"/>
        <end position="194"/>
    </location>
</feature>
<dbReference type="GO" id="GO:0008270">
    <property type="term" value="F:zinc ion binding"/>
    <property type="evidence" value="ECO:0007669"/>
    <property type="project" value="UniProtKB-KW"/>
</dbReference>
<protein>
    <recommendedName>
        <fullName evidence="10">C2H2-type domain-containing protein</fullName>
    </recommendedName>
</protein>
<keyword evidence="3 8" id="KW-0863">Zinc-finger</keyword>
<keyword evidence="7" id="KW-0539">Nucleus</keyword>
<dbReference type="Pfam" id="PF00096">
    <property type="entry name" value="zf-C2H2"/>
    <property type="match status" value="2"/>
</dbReference>
<sequence length="387" mass="45334">MENVEGGIKRKSRLAVFEHVVEKEKKPKHKRFRPNRLDLDDSSPSESELVIDDDATEPRNPLIRLSEEPLNLICEWDSCKESFESWESFNNHLRAHALETADTLKCRWTNCKSEILTSSLHVQHLSYHGYLTKLKNIGQNVLCRNALPKCTQREENVNPVRPNGYTCEWEDCSNNFLTVFEFYTHMELHIKNNPRVSNEALNETIVCAWDGCNTKYSSQYKLAEHVRTHTKERIVACPTCCTLFSNKTKFNDHRKRQLATNLQSYQCSQCLKLFPSERLLRDHMRAHINHYKCNMCDMTCPKPSILAKHIRFKHVKFKPYKCTHCPKAFIDKQNLDTHLKTHSSVKSMKCEQCDFRCRTKIGLDNHYIRAHARLSSWIRVPLLQTKV</sequence>
<dbReference type="PROSITE" id="PS00028">
    <property type="entry name" value="ZINC_FINGER_C2H2_1"/>
    <property type="match status" value="6"/>
</dbReference>
<dbReference type="GO" id="GO:0006357">
    <property type="term" value="P:regulation of transcription by RNA polymerase II"/>
    <property type="evidence" value="ECO:0007669"/>
    <property type="project" value="TreeGrafter"/>
</dbReference>
<feature type="domain" description="C2H2-type" evidence="10">
    <location>
        <begin position="320"/>
        <end position="347"/>
    </location>
</feature>
<evidence type="ECO:0000313" key="12">
    <source>
        <dbReference type="Proteomes" id="UP001162162"/>
    </source>
</evidence>
<dbReference type="FunFam" id="3.30.160.60:FF:000086">
    <property type="entry name" value="transcription factor E4F1 isoform X1"/>
    <property type="match status" value="1"/>
</dbReference>
<dbReference type="SMART" id="SM00355">
    <property type="entry name" value="ZnF_C2H2"/>
    <property type="match status" value="9"/>
</dbReference>
<keyword evidence="5" id="KW-0805">Transcription regulation</keyword>
<evidence type="ECO:0000256" key="7">
    <source>
        <dbReference type="ARBA" id="ARBA00023242"/>
    </source>
</evidence>
<dbReference type="PANTHER" id="PTHR46179:SF13">
    <property type="entry name" value="C2H2-TYPE DOMAIN-CONTAINING PROTEIN"/>
    <property type="match status" value="1"/>
</dbReference>
<comment type="subcellular location">
    <subcellularLocation>
        <location evidence="1">Nucleus</location>
    </subcellularLocation>
</comment>
<evidence type="ECO:0000256" key="4">
    <source>
        <dbReference type="ARBA" id="ARBA00022833"/>
    </source>
</evidence>
<dbReference type="PANTHER" id="PTHR46179">
    <property type="entry name" value="ZINC FINGER PROTEIN"/>
    <property type="match status" value="1"/>
</dbReference>
<dbReference type="Gene3D" id="3.30.160.60">
    <property type="entry name" value="Classic Zinc Finger"/>
    <property type="match status" value="4"/>
</dbReference>
<dbReference type="InterPro" id="IPR013087">
    <property type="entry name" value="Znf_C2H2_type"/>
</dbReference>
<evidence type="ECO:0000313" key="11">
    <source>
        <dbReference type="EMBL" id="KAJ8958907.1"/>
    </source>
</evidence>
<gene>
    <name evidence="11" type="ORF">NQ318_019675</name>
</gene>
<dbReference type="InterPro" id="IPR036236">
    <property type="entry name" value="Znf_C2H2_sf"/>
</dbReference>
<name>A0AAV8Z4J1_9CUCU</name>
<comment type="caution">
    <text evidence="11">The sequence shown here is derived from an EMBL/GenBank/DDBJ whole genome shotgun (WGS) entry which is preliminary data.</text>
</comment>
<dbReference type="Proteomes" id="UP001162162">
    <property type="component" value="Unassembled WGS sequence"/>
</dbReference>
<evidence type="ECO:0000256" key="6">
    <source>
        <dbReference type="ARBA" id="ARBA00023163"/>
    </source>
</evidence>
<proteinExistence type="predicted"/>
<accession>A0AAV8Z4J1</accession>
<feature type="domain" description="C2H2-type" evidence="10">
    <location>
        <begin position="72"/>
        <end position="101"/>
    </location>
</feature>
<reference evidence="11" key="1">
    <citation type="journal article" date="2023" name="Insect Mol. Biol.">
        <title>Genome sequencing provides insights into the evolution of gene families encoding plant cell wall-degrading enzymes in longhorned beetles.</title>
        <authorList>
            <person name="Shin N.R."/>
            <person name="Okamura Y."/>
            <person name="Kirsch R."/>
            <person name="Pauchet Y."/>
        </authorList>
    </citation>
    <scope>NUCLEOTIDE SEQUENCE</scope>
    <source>
        <strain evidence="11">AMC_N1</strain>
    </source>
</reference>
<keyword evidence="4" id="KW-0862">Zinc</keyword>
<evidence type="ECO:0000256" key="3">
    <source>
        <dbReference type="ARBA" id="ARBA00022771"/>
    </source>
</evidence>
<dbReference type="InterPro" id="IPR051061">
    <property type="entry name" value="Zinc_finger_trans_reg"/>
</dbReference>
<keyword evidence="2" id="KW-0479">Metal-binding</keyword>
<organism evidence="11 12">
    <name type="scientific">Aromia moschata</name>
    <dbReference type="NCBI Taxonomy" id="1265417"/>
    <lineage>
        <taxon>Eukaryota</taxon>
        <taxon>Metazoa</taxon>
        <taxon>Ecdysozoa</taxon>
        <taxon>Arthropoda</taxon>
        <taxon>Hexapoda</taxon>
        <taxon>Insecta</taxon>
        <taxon>Pterygota</taxon>
        <taxon>Neoptera</taxon>
        <taxon>Endopterygota</taxon>
        <taxon>Coleoptera</taxon>
        <taxon>Polyphaga</taxon>
        <taxon>Cucujiformia</taxon>
        <taxon>Chrysomeloidea</taxon>
        <taxon>Cerambycidae</taxon>
        <taxon>Cerambycinae</taxon>
        <taxon>Callichromatini</taxon>
        <taxon>Aromia</taxon>
    </lineage>
</organism>
<dbReference type="PROSITE" id="PS50157">
    <property type="entry name" value="ZINC_FINGER_C2H2_2"/>
    <property type="match status" value="6"/>
</dbReference>
<evidence type="ECO:0000256" key="1">
    <source>
        <dbReference type="ARBA" id="ARBA00004123"/>
    </source>
</evidence>
<feature type="domain" description="C2H2-type" evidence="10">
    <location>
        <begin position="291"/>
        <end position="319"/>
    </location>
</feature>
<keyword evidence="12" id="KW-1185">Reference proteome</keyword>
<feature type="domain" description="C2H2-type" evidence="10">
    <location>
        <begin position="205"/>
        <end position="234"/>
    </location>
</feature>
<dbReference type="SUPFAM" id="SSF57667">
    <property type="entry name" value="beta-beta-alpha zinc fingers"/>
    <property type="match status" value="3"/>
</dbReference>
<keyword evidence="6" id="KW-0804">Transcription</keyword>
<dbReference type="AlphaFoldDB" id="A0AAV8Z4J1"/>